<evidence type="ECO:0000313" key="1">
    <source>
        <dbReference type="EMBL" id="MBX43700.1"/>
    </source>
</evidence>
<dbReference type="AlphaFoldDB" id="A0A2P2NMP6"/>
<reference evidence="1" key="1">
    <citation type="submission" date="2018-02" db="EMBL/GenBank/DDBJ databases">
        <title>Rhizophora mucronata_Transcriptome.</title>
        <authorList>
            <person name="Meera S.P."/>
            <person name="Sreeshan A."/>
            <person name="Augustine A."/>
        </authorList>
    </citation>
    <scope>NUCLEOTIDE SEQUENCE</scope>
    <source>
        <tissue evidence="1">Leaf</tissue>
    </source>
</reference>
<accession>A0A2P2NMP6</accession>
<sequence length="36" mass="4337">MLATCTHNVYTTIWVNEIIMRTMRHSLCFEQSNQTY</sequence>
<organism evidence="1">
    <name type="scientific">Rhizophora mucronata</name>
    <name type="common">Asiatic mangrove</name>
    <dbReference type="NCBI Taxonomy" id="61149"/>
    <lineage>
        <taxon>Eukaryota</taxon>
        <taxon>Viridiplantae</taxon>
        <taxon>Streptophyta</taxon>
        <taxon>Embryophyta</taxon>
        <taxon>Tracheophyta</taxon>
        <taxon>Spermatophyta</taxon>
        <taxon>Magnoliopsida</taxon>
        <taxon>eudicotyledons</taxon>
        <taxon>Gunneridae</taxon>
        <taxon>Pentapetalae</taxon>
        <taxon>rosids</taxon>
        <taxon>fabids</taxon>
        <taxon>Malpighiales</taxon>
        <taxon>Rhizophoraceae</taxon>
        <taxon>Rhizophora</taxon>
    </lineage>
</organism>
<proteinExistence type="predicted"/>
<name>A0A2P2NMP6_RHIMU</name>
<dbReference type="EMBL" id="GGEC01063216">
    <property type="protein sequence ID" value="MBX43700.1"/>
    <property type="molecule type" value="Transcribed_RNA"/>
</dbReference>
<protein>
    <submittedName>
        <fullName evidence="1">Uncharacterized protein</fullName>
    </submittedName>
</protein>